<dbReference type="CDD" id="cd07814">
    <property type="entry name" value="SRPBCC_CalC_Aha1-like"/>
    <property type="match status" value="1"/>
</dbReference>
<dbReference type="Pfam" id="PF08327">
    <property type="entry name" value="AHSA1"/>
    <property type="match status" value="1"/>
</dbReference>
<dbReference type="InterPro" id="IPR023393">
    <property type="entry name" value="START-like_dom_sf"/>
</dbReference>
<dbReference type="RefSeq" id="WP_092121721.1">
    <property type="nucleotide sequence ID" value="NZ_FNTH01000001.1"/>
</dbReference>
<accession>A0A1H5CSE8</accession>
<dbReference type="AlphaFoldDB" id="A0A1H5CSE8"/>
<evidence type="ECO:0000259" key="2">
    <source>
        <dbReference type="Pfam" id="PF08327"/>
    </source>
</evidence>
<comment type="similarity">
    <text evidence="1">Belongs to the AHA1 family.</text>
</comment>
<reference evidence="3 4" key="1">
    <citation type="submission" date="2016-10" db="EMBL/GenBank/DDBJ databases">
        <authorList>
            <person name="de Groot N.N."/>
        </authorList>
    </citation>
    <scope>NUCLEOTIDE SEQUENCE [LARGE SCALE GENOMIC DNA]</scope>
    <source>
        <strain evidence="3 4">MT12</strain>
    </source>
</reference>
<proteinExistence type="inferred from homology"/>
<protein>
    <submittedName>
        <fullName evidence="3">Uncharacterized conserved protein YndB, AHSA1/START domain</fullName>
    </submittedName>
</protein>
<sequence>MTNETSVLQTVTESIRIAAQPTQVWDAITGPKAGETWRNAHFNTDWQIGASIEIEAEIGVKRYRDKGHVLRVEPPSRLEYSYWSQVSGLPDIPQSYATITMTLAADGGETLLTVTQQVPPSPIRRGDGWEIGADSGAKHVAFYWRMTLPRLKQAVEQGRAAQ</sequence>
<feature type="domain" description="Activator of Hsp90 ATPase homologue 1/2-like C-terminal" evidence="2">
    <location>
        <begin position="19"/>
        <end position="156"/>
    </location>
</feature>
<evidence type="ECO:0000313" key="3">
    <source>
        <dbReference type="EMBL" id="SED69515.1"/>
    </source>
</evidence>
<dbReference type="Gene3D" id="3.30.530.20">
    <property type="match status" value="1"/>
</dbReference>
<dbReference type="InterPro" id="IPR013538">
    <property type="entry name" value="ASHA1/2-like_C"/>
</dbReference>
<organism evidence="3 4">
    <name type="scientific">Bradyrhizobium erythrophlei</name>
    <dbReference type="NCBI Taxonomy" id="1437360"/>
    <lineage>
        <taxon>Bacteria</taxon>
        <taxon>Pseudomonadati</taxon>
        <taxon>Pseudomonadota</taxon>
        <taxon>Alphaproteobacteria</taxon>
        <taxon>Hyphomicrobiales</taxon>
        <taxon>Nitrobacteraceae</taxon>
        <taxon>Bradyrhizobium</taxon>
    </lineage>
</organism>
<dbReference type="SUPFAM" id="SSF55961">
    <property type="entry name" value="Bet v1-like"/>
    <property type="match status" value="1"/>
</dbReference>
<evidence type="ECO:0000256" key="1">
    <source>
        <dbReference type="ARBA" id="ARBA00006817"/>
    </source>
</evidence>
<dbReference type="EMBL" id="FNTH01000001">
    <property type="protein sequence ID" value="SED69515.1"/>
    <property type="molecule type" value="Genomic_DNA"/>
</dbReference>
<gene>
    <name evidence="3" type="ORF">SAMN05444164_5496</name>
</gene>
<dbReference type="Proteomes" id="UP000198992">
    <property type="component" value="Unassembled WGS sequence"/>
</dbReference>
<name>A0A1H5CSE8_9BRAD</name>
<evidence type="ECO:0000313" key="4">
    <source>
        <dbReference type="Proteomes" id="UP000198992"/>
    </source>
</evidence>
<dbReference type="OrthoDB" id="9815653at2"/>